<dbReference type="AlphaFoldDB" id="A0AAV1QP28"/>
<dbReference type="InterPro" id="IPR016024">
    <property type="entry name" value="ARM-type_fold"/>
</dbReference>
<dbReference type="EMBL" id="CAWUPB010000079">
    <property type="protein sequence ID" value="CAK7323281.1"/>
    <property type="molecule type" value="Genomic_DNA"/>
</dbReference>
<comment type="caution">
    <text evidence="6">The sequence shown here is derived from an EMBL/GenBank/DDBJ whole genome shotgun (WGS) entry which is preliminary data.</text>
</comment>
<reference evidence="6 7" key="1">
    <citation type="submission" date="2024-01" db="EMBL/GenBank/DDBJ databases">
        <authorList>
            <person name="Waweru B."/>
        </authorList>
    </citation>
    <scope>NUCLEOTIDE SEQUENCE [LARGE SCALE GENOMIC DNA]</scope>
</reference>
<dbReference type="SMART" id="SM00025">
    <property type="entry name" value="Pumilio"/>
    <property type="match status" value="5"/>
</dbReference>
<evidence type="ECO:0000256" key="3">
    <source>
        <dbReference type="ARBA" id="ARBA00022884"/>
    </source>
</evidence>
<organism evidence="6 7">
    <name type="scientific">Dovyalis caffra</name>
    <dbReference type="NCBI Taxonomy" id="77055"/>
    <lineage>
        <taxon>Eukaryota</taxon>
        <taxon>Viridiplantae</taxon>
        <taxon>Streptophyta</taxon>
        <taxon>Embryophyta</taxon>
        <taxon>Tracheophyta</taxon>
        <taxon>Spermatophyta</taxon>
        <taxon>Magnoliopsida</taxon>
        <taxon>eudicotyledons</taxon>
        <taxon>Gunneridae</taxon>
        <taxon>Pentapetalae</taxon>
        <taxon>rosids</taxon>
        <taxon>fabids</taxon>
        <taxon>Malpighiales</taxon>
        <taxon>Salicaceae</taxon>
        <taxon>Flacourtieae</taxon>
        <taxon>Dovyalis</taxon>
    </lineage>
</organism>
<dbReference type="Pfam" id="PF00806">
    <property type="entry name" value="PUF"/>
    <property type="match status" value="1"/>
</dbReference>
<keyword evidence="1" id="KW-0677">Repeat</keyword>
<feature type="repeat" description="Pumilio" evidence="4">
    <location>
        <begin position="407"/>
        <end position="447"/>
    </location>
</feature>
<dbReference type="GO" id="GO:0006417">
    <property type="term" value="P:regulation of translation"/>
    <property type="evidence" value="ECO:0007669"/>
    <property type="project" value="UniProtKB-KW"/>
</dbReference>
<dbReference type="InterPro" id="IPR033133">
    <property type="entry name" value="PUM-HD"/>
</dbReference>
<sequence length="470" mass="53256">MDENSTADFCETPNTGGSDNLFSFFNALSIHDDGGSSSSPNSMGSPWSGFLTITREVEVLDDVVQRYGAALQPIHSQGIWRGGNLSNTRARGTSNLRTTMGGSMPPGLTYNQETLSMVNEANFAPQRRRDFFHEVGNRNPFVGSSNQLRLSNVCSHIDLLRNYGFLTEVGGRKLEDILQLKHPEITREVFNKVFPFIFELMNDRYGWRVFVTLIQACNTHQLKLIVEKISLNSDLFLHVAACRFGSEAIRTLIKELRQSHLVSKVVNILSIAFFHVMVHQPGIILQCLDVLQPEQTELLYRQAIVYCLELATDQRGCISLKSFILHSKGDYKNTLLREICSEAVYLSQDPLGNYVVKNVLDLQSPWCTEAICSKLRGHYVRLSMQKCGSHVVEECLKSTEMRYPLMDLITSNQLLEVAKNKFGNYVIQTALTITKSANSPFHEQLLRRLQLHSHELHSGYSRHILKWIIN</sequence>
<proteinExistence type="predicted"/>
<dbReference type="GO" id="GO:0003729">
    <property type="term" value="F:mRNA binding"/>
    <property type="evidence" value="ECO:0007669"/>
    <property type="project" value="TreeGrafter"/>
</dbReference>
<keyword evidence="7" id="KW-1185">Reference proteome</keyword>
<dbReference type="PROSITE" id="PS50302">
    <property type="entry name" value="PUM"/>
    <property type="match status" value="1"/>
</dbReference>
<keyword evidence="2" id="KW-0810">Translation regulation</keyword>
<dbReference type="SUPFAM" id="SSF48371">
    <property type="entry name" value="ARM repeat"/>
    <property type="match status" value="1"/>
</dbReference>
<dbReference type="InterPro" id="IPR011989">
    <property type="entry name" value="ARM-like"/>
</dbReference>
<evidence type="ECO:0000313" key="7">
    <source>
        <dbReference type="Proteomes" id="UP001314170"/>
    </source>
</evidence>
<protein>
    <recommendedName>
        <fullName evidence="5">PUM-HD domain-containing protein</fullName>
    </recommendedName>
</protein>
<evidence type="ECO:0000256" key="2">
    <source>
        <dbReference type="ARBA" id="ARBA00022845"/>
    </source>
</evidence>
<keyword evidence="3" id="KW-0694">RNA-binding</keyword>
<dbReference type="Pfam" id="PF22493">
    <property type="entry name" value="PUF_NOP9"/>
    <property type="match status" value="1"/>
</dbReference>
<dbReference type="PANTHER" id="PTHR12537">
    <property type="entry name" value="RNA BINDING PROTEIN PUMILIO-RELATED"/>
    <property type="match status" value="1"/>
</dbReference>
<dbReference type="GO" id="GO:0005737">
    <property type="term" value="C:cytoplasm"/>
    <property type="evidence" value="ECO:0007669"/>
    <property type="project" value="TreeGrafter"/>
</dbReference>
<dbReference type="PANTHER" id="PTHR12537:SF137">
    <property type="entry name" value="PUMILIO HOMOLOG 16-RELATED"/>
    <property type="match status" value="1"/>
</dbReference>
<name>A0AAV1QP28_9ROSI</name>
<gene>
    <name evidence="6" type="ORF">DCAF_LOCUS904</name>
</gene>
<dbReference type="Proteomes" id="UP001314170">
    <property type="component" value="Unassembled WGS sequence"/>
</dbReference>
<evidence type="ECO:0000259" key="5">
    <source>
        <dbReference type="PROSITE" id="PS50303"/>
    </source>
</evidence>
<dbReference type="InterPro" id="IPR001313">
    <property type="entry name" value="Pumilio_RNA-bd_rpt"/>
</dbReference>
<evidence type="ECO:0000256" key="4">
    <source>
        <dbReference type="PROSITE-ProRule" id="PRU00317"/>
    </source>
</evidence>
<evidence type="ECO:0000256" key="1">
    <source>
        <dbReference type="ARBA" id="ARBA00022737"/>
    </source>
</evidence>
<feature type="domain" description="PUM-HD" evidence="5">
    <location>
        <begin position="127"/>
        <end position="470"/>
    </location>
</feature>
<accession>A0AAV1QP28</accession>
<dbReference type="Gene3D" id="1.25.10.10">
    <property type="entry name" value="Leucine-rich Repeat Variant"/>
    <property type="match status" value="1"/>
</dbReference>
<dbReference type="PROSITE" id="PS50303">
    <property type="entry name" value="PUM_HD"/>
    <property type="match status" value="1"/>
</dbReference>
<evidence type="ECO:0000313" key="6">
    <source>
        <dbReference type="EMBL" id="CAK7323281.1"/>
    </source>
</evidence>